<dbReference type="InterPro" id="IPR013761">
    <property type="entry name" value="SAM/pointed_sf"/>
</dbReference>
<reference evidence="1 2" key="1">
    <citation type="submission" date="2021-06" db="EMBL/GenBank/DDBJ databases">
        <authorList>
            <person name="Kallberg Y."/>
            <person name="Tangrot J."/>
            <person name="Rosling A."/>
        </authorList>
    </citation>
    <scope>NUCLEOTIDE SEQUENCE [LARGE SCALE GENOMIC DNA]</scope>
    <source>
        <strain evidence="1 2">120-4 pot B 10/14</strain>
    </source>
</reference>
<protein>
    <submittedName>
        <fullName evidence="1">15781_t:CDS:1</fullName>
    </submittedName>
</protein>
<gene>
    <name evidence="1" type="ORF">GMARGA_LOCUS24159</name>
</gene>
<dbReference type="EMBL" id="CAJVQB010025173">
    <property type="protein sequence ID" value="CAG8805753.1"/>
    <property type="molecule type" value="Genomic_DNA"/>
</dbReference>
<name>A0ABN7VXT8_GIGMA</name>
<dbReference type="PANTHER" id="PTHR33266:SF1">
    <property type="entry name" value="F-BOX DOMAIN-CONTAINING PROTEIN"/>
    <property type="match status" value="1"/>
</dbReference>
<evidence type="ECO:0000313" key="2">
    <source>
        <dbReference type="Proteomes" id="UP000789901"/>
    </source>
</evidence>
<accession>A0ABN7VXT8</accession>
<comment type="caution">
    <text evidence="1">The sequence shown here is derived from an EMBL/GenBank/DDBJ whole genome shotgun (WGS) entry which is preliminary data.</text>
</comment>
<proteinExistence type="predicted"/>
<dbReference type="Gene3D" id="1.10.150.50">
    <property type="entry name" value="Transcription Factor, Ets-1"/>
    <property type="match status" value="1"/>
</dbReference>
<dbReference type="SUPFAM" id="SSF47769">
    <property type="entry name" value="SAM/Pointed domain"/>
    <property type="match status" value="1"/>
</dbReference>
<keyword evidence="2" id="KW-1185">Reference proteome</keyword>
<feature type="non-terminal residue" evidence="1">
    <location>
        <position position="842"/>
    </location>
</feature>
<organism evidence="1 2">
    <name type="scientific">Gigaspora margarita</name>
    <dbReference type="NCBI Taxonomy" id="4874"/>
    <lineage>
        <taxon>Eukaryota</taxon>
        <taxon>Fungi</taxon>
        <taxon>Fungi incertae sedis</taxon>
        <taxon>Mucoromycota</taxon>
        <taxon>Glomeromycotina</taxon>
        <taxon>Glomeromycetes</taxon>
        <taxon>Diversisporales</taxon>
        <taxon>Gigasporaceae</taxon>
        <taxon>Gigaspora</taxon>
    </lineage>
</organism>
<sequence length="842" mass="96921">MSTSISSLPAINIIEGWDTETLIGFLNEQNLKLKEDHFEVLRKQEIDGEVFLRLNVDKLIVHPYKLPGGPAEKISKLIERIKGEGQGQKKEADVILTTDGKILQYYQLYKNEHSEATDKEIRSDFMDFISQYVPEYPKDSYEDVVKAFQESPEKASKPSYRLRREEDEEIVQKAFNRTFQDPSNLSERFIQFIDKCLYEYETTIDTYYAPYTTLIQASGVGKSKLLINVAEKIMTVYCCLRDFKSSGYPSRSYIAKILVNKFENEREAEVTYLAYICASFQKVQEFDGDFKKWIDGLINKNSQKNFWKDVEDEMKNIKHHLMKCSGDSETSKWVEKYLDSVENKKIKRKGSVKYLFAFDEARILVSENVEKQSLFYCMRRALILLPKRAGIFAIFTDTHSNLSNFSPVSYRDPSLTVAEGGSQLFEPFYLLDTVDMNVNFKKVMTLKESEDPQHFFQYGRPLWGALLSPPNETKGMKPEHIVELAMDKLIGGENFSIWRKKIQNKIGILETLAILGPRLCIEIVPQSRVASSLVANNLRLCINILEDREYVVTSMPTEPLLAEASARIMNDPYISPIELINQLSSALKKGIVEAGYRGELTARLLLLNAWDRCIKKKSIDDRKKDFNDTNASENYFRFVTIEEFLRSLLADNVYEKIENRLEKKVEFTGRKFCEAYVKFTHFINITYTPDRKDLGDALIRGVAFSCKRNQQGVDIIIPTYMGTLDETINEDRISYILIQVKNHSTNNKGHGYLKSATTMLSPAYIGIEDLPHMPFLSLYLQLGAKSELSDVPNSESTKTRNMTSCKRKIAEVLEDYKTDAKETRKEFIKKIRLENKEDSSAS</sequence>
<evidence type="ECO:0000313" key="1">
    <source>
        <dbReference type="EMBL" id="CAG8805753.1"/>
    </source>
</evidence>
<dbReference type="PANTHER" id="PTHR33266">
    <property type="entry name" value="CHROMOSOME 15, WHOLE GENOME SHOTGUN SEQUENCE"/>
    <property type="match status" value="1"/>
</dbReference>
<dbReference type="Proteomes" id="UP000789901">
    <property type="component" value="Unassembled WGS sequence"/>
</dbReference>